<feature type="transmembrane region" description="Helical" evidence="6">
    <location>
        <begin position="122"/>
        <end position="141"/>
    </location>
</feature>
<dbReference type="GO" id="GO:0005886">
    <property type="term" value="C:plasma membrane"/>
    <property type="evidence" value="ECO:0007669"/>
    <property type="project" value="UniProtKB-SubCell"/>
</dbReference>
<feature type="transmembrane region" description="Helical" evidence="6">
    <location>
        <begin position="466"/>
        <end position="491"/>
    </location>
</feature>
<feature type="transmembrane region" description="Helical" evidence="6">
    <location>
        <begin position="185"/>
        <end position="205"/>
    </location>
</feature>
<keyword evidence="5 6" id="KW-0472">Membrane</keyword>
<evidence type="ECO:0000256" key="2">
    <source>
        <dbReference type="ARBA" id="ARBA00022475"/>
    </source>
</evidence>
<keyword evidence="8" id="KW-1185">Reference proteome</keyword>
<dbReference type="InterPro" id="IPR050833">
    <property type="entry name" value="Poly_Biosynth_Transport"/>
</dbReference>
<evidence type="ECO:0000313" key="8">
    <source>
        <dbReference type="Proteomes" id="UP000051686"/>
    </source>
</evidence>
<keyword evidence="2" id="KW-1003">Cell membrane</keyword>
<comment type="subcellular location">
    <subcellularLocation>
        <location evidence="1">Cell membrane</location>
        <topology evidence="1">Multi-pass membrane protein</topology>
    </subcellularLocation>
</comment>
<keyword evidence="3 6" id="KW-0812">Transmembrane</keyword>
<accession>A0A0R1MJB3</accession>
<keyword evidence="4 6" id="KW-1133">Transmembrane helix</keyword>
<feature type="transmembrane region" description="Helical" evidence="6">
    <location>
        <begin position="93"/>
        <end position="116"/>
    </location>
</feature>
<feature type="transmembrane region" description="Helical" evidence="6">
    <location>
        <begin position="21"/>
        <end position="45"/>
    </location>
</feature>
<comment type="caution">
    <text evidence="7">The sequence shown here is derived from an EMBL/GenBank/DDBJ whole genome shotgun (WGS) entry which is preliminary data.</text>
</comment>
<dbReference type="OrthoDB" id="8609648at2"/>
<evidence type="ECO:0000256" key="6">
    <source>
        <dbReference type="SAM" id="Phobius"/>
    </source>
</evidence>
<sequence>MKKNRLQLSMFNSLAAVLSQGITIILRFCTQTVFINVLGATYLGVNGLFNNILGILSFADLGVGSAITFALYKPLLENNHELINSIMSLYRKAYHIIGLLVGILGLCVMPFLPLLIKEDGISQLYLLFLLFLANTVVSYLLSYKQTLLIADQIGYNVNLGQLFFLVIQTFLQISALLFFKSFVLYLIIQLTCTFFLNVTLAVLVSRKYPFLTFKKKYRLPPQIYQKIKKNTVGMVGAKVGEISLNATDNIVISTFIGIYWVGIYSNYLLIINSISLLLIQFTSSVSASIGNYALDTSSKAKAQYTLFKKHLLVNYVVTFMMAVLLESLLNPFITLWIGERYTLRPTLVTLIVLNFGINALRQTPITFITSYGLFDRIGVKSVIEALVNVGLSLIFVLVFKLGIIGVFIGTLCTNLFVNLWYEPLVVLRHGIKIPEYTDFYRAYFMDIVFLVLTLVITSTITTKFFLPGVIGLVLLFAGAATCTILLLFLYLRKNSEYLFFVKLIKSYCARFFS</sequence>
<dbReference type="PATRIC" id="fig|1423777.3.peg.1756"/>
<dbReference type="Proteomes" id="UP000051686">
    <property type="component" value="Unassembled WGS sequence"/>
</dbReference>
<dbReference type="RefSeq" id="WP_057896530.1">
    <property type="nucleotide sequence ID" value="NZ_AZEH01000039.1"/>
</dbReference>
<feature type="transmembrane region" description="Helical" evidence="6">
    <location>
        <begin position="51"/>
        <end position="72"/>
    </location>
</feature>
<organism evidence="7 8">
    <name type="scientific">Liquorilactobacillus oeni DSM 19972</name>
    <dbReference type="NCBI Taxonomy" id="1423777"/>
    <lineage>
        <taxon>Bacteria</taxon>
        <taxon>Bacillati</taxon>
        <taxon>Bacillota</taxon>
        <taxon>Bacilli</taxon>
        <taxon>Lactobacillales</taxon>
        <taxon>Lactobacillaceae</taxon>
        <taxon>Liquorilactobacillus</taxon>
    </lineage>
</organism>
<feature type="transmembrane region" description="Helical" evidence="6">
    <location>
        <begin position="267"/>
        <end position="294"/>
    </location>
</feature>
<dbReference type="AlphaFoldDB" id="A0A0R1MJB3"/>
<evidence type="ECO:0000256" key="3">
    <source>
        <dbReference type="ARBA" id="ARBA00022692"/>
    </source>
</evidence>
<dbReference type="PANTHER" id="PTHR30250">
    <property type="entry name" value="PST FAMILY PREDICTED COLANIC ACID TRANSPORTER"/>
    <property type="match status" value="1"/>
</dbReference>
<feature type="transmembrane region" description="Helical" evidence="6">
    <location>
        <begin position="343"/>
        <end position="360"/>
    </location>
</feature>
<feature type="transmembrane region" description="Helical" evidence="6">
    <location>
        <begin position="162"/>
        <end position="179"/>
    </location>
</feature>
<evidence type="ECO:0000313" key="7">
    <source>
        <dbReference type="EMBL" id="KRL04571.1"/>
    </source>
</evidence>
<dbReference type="PANTHER" id="PTHR30250:SF26">
    <property type="entry name" value="PSMA PROTEIN"/>
    <property type="match status" value="1"/>
</dbReference>
<evidence type="ECO:0000256" key="4">
    <source>
        <dbReference type="ARBA" id="ARBA00022989"/>
    </source>
</evidence>
<dbReference type="STRING" id="1423777.FD46_GL001703"/>
<evidence type="ECO:0000256" key="5">
    <source>
        <dbReference type="ARBA" id="ARBA00023136"/>
    </source>
</evidence>
<protein>
    <submittedName>
        <fullName evidence="7">Oligosaccharide translocase</fullName>
    </submittedName>
</protein>
<feature type="transmembrane region" description="Helical" evidence="6">
    <location>
        <begin position="242"/>
        <end position="261"/>
    </location>
</feature>
<reference evidence="7 8" key="1">
    <citation type="journal article" date="2015" name="Genome Announc.">
        <title>Expanding the biotechnology potential of lactobacilli through comparative genomics of 213 strains and associated genera.</title>
        <authorList>
            <person name="Sun Z."/>
            <person name="Harris H.M."/>
            <person name="McCann A."/>
            <person name="Guo C."/>
            <person name="Argimon S."/>
            <person name="Zhang W."/>
            <person name="Yang X."/>
            <person name="Jeffery I.B."/>
            <person name="Cooney J.C."/>
            <person name="Kagawa T.F."/>
            <person name="Liu W."/>
            <person name="Song Y."/>
            <person name="Salvetti E."/>
            <person name="Wrobel A."/>
            <person name="Rasinkangas P."/>
            <person name="Parkhill J."/>
            <person name="Rea M.C."/>
            <person name="O'Sullivan O."/>
            <person name="Ritari J."/>
            <person name="Douillard F.P."/>
            <person name="Paul Ross R."/>
            <person name="Yang R."/>
            <person name="Briner A.E."/>
            <person name="Felis G.E."/>
            <person name="de Vos W.M."/>
            <person name="Barrangou R."/>
            <person name="Klaenhammer T.R."/>
            <person name="Caufield P.W."/>
            <person name="Cui Y."/>
            <person name="Zhang H."/>
            <person name="O'Toole P.W."/>
        </authorList>
    </citation>
    <scope>NUCLEOTIDE SEQUENCE [LARGE SCALE GENOMIC DNA]</scope>
    <source>
        <strain evidence="7 8">DSM 19972</strain>
    </source>
</reference>
<evidence type="ECO:0000256" key="1">
    <source>
        <dbReference type="ARBA" id="ARBA00004651"/>
    </source>
</evidence>
<feature type="transmembrane region" description="Helical" evidence="6">
    <location>
        <begin position="315"/>
        <end position="337"/>
    </location>
</feature>
<gene>
    <name evidence="7" type="ORF">FD46_GL001703</name>
</gene>
<proteinExistence type="predicted"/>
<feature type="transmembrane region" description="Helical" evidence="6">
    <location>
        <begin position="381"/>
        <end position="398"/>
    </location>
</feature>
<dbReference type="EMBL" id="AZEH01000039">
    <property type="protein sequence ID" value="KRL04571.1"/>
    <property type="molecule type" value="Genomic_DNA"/>
</dbReference>
<feature type="transmembrane region" description="Helical" evidence="6">
    <location>
        <begin position="442"/>
        <end position="460"/>
    </location>
</feature>
<name>A0A0R1MJB3_9LACO</name>